<dbReference type="AlphaFoldDB" id="A0A512RMM0"/>
<evidence type="ECO:0000313" key="3">
    <source>
        <dbReference type="Proteomes" id="UP000321436"/>
    </source>
</evidence>
<evidence type="ECO:0000256" key="1">
    <source>
        <dbReference type="SAM" id="Phobius"/>
    </source>
</evidence>
<dbReference type="RefSeq" id="WP_146863917.1">
    <property type="nucleotide sequence ID" value="NZ_BKAU01000003.1"/>
</dbReference>
<keyword evidence="1" id="KW-0472">Membrane</keyword>
<evidence type="ECO:0008006" key="4">
    <source>
        <dbReference type="Google" id="ProtNLM"/>
    </source>
</evidence>
<reference evidence="2 3" key="1">
    <citation type="submission" date="2019-07" db="EMBL/GenBank/DDBJ databases">
        <title>Whole genome shotgun sequence of Chitinophaga cymbidii NBRC 109752.</title>
        <authorList>
            <person name="Hosoyama A."/>
            <person name="Uohara A."/>
            <person name="Ohji S."/>
            <person name="Ichikawa N."/>
        </authorList>
    </citation>
    <scope>NUCLEOTIDE SEQUENCE [LARGE SCALE GENOMIC DNA]</scope>
    <source>
        <strain evidence="2 3">NBRC 109752</strain>
    </source>
</reference>
<name>A0A512RMM0_9BACT</name>
<feature type="transmembrane region" description="Helical" evidence="1">
    <location>
        <begin position="28"/>
        <end position="55"/>
    </location>
</feature>
<gene>
    <name evidence="2" type="ORF">CCY01nite_31790</name>
</gene>
<keyword evidence="1" id="KW-0812">Transmembrane</keyword>
<dbReference type="OrthoDB" id="9810121at2"/>
<dbReference type="Proteomes" id="UP000321436">
    <property type="component" value="Unassembled WGS sequence"/>
</dbReference>
<proteinExistence type="predicted"/>
<sequence length="78" mass="8836">MMIIIAMLCPGLSFLLRGKIISALFAFILQVVAVFTFVFFGAGFLLWGLLAFWAVSSYNNAQANKRNREMIRAMRSRN</sequence>
<dbReference type="EMBL" id="BKAU01000003">
    <property type="protein sequence ID" value="GEP96919.1"/>
    <property type="molecule type" value="Genomic_DNA"/>
</dbReference>
<accession>A0A512RMM0</accession>
<comment type="caution">
    <text evidence="2">The sequence shown here is derived from an EMBL/GenBank/DDBJ whole genome shotgun (WGS) entry which is preliminary data.</text>
</comment>
<keyword evidence="3" id="KW-1185">Reference proteome</keyword>
<protein>
    <recommendedName>
        <fullName evidence="4">YqaE/Pmp3 family membrane protein</fullName>
    </recommendedName>
</protein>
<evidence type="ECO:0000313" key="2">
    <source>
        <dbReference type="EMBL" id="GEP96919.1"/>
    </source>
</evidence>
<organism evidence="2 3">
    <name type="scientific">Chitinophaga cymbidii</name>
    <dbReference type="NCBI Taxonomy" id="1096750"/>
    <lineage>
        <taxon>Bacteria</taxon>
        <taxon>Pseudomonadati</taxon>
        <taxon>Bacteroidota</taxon>
        <taxon>Chitinophagia</taxon>
        <taxon>Chitinophagales</taxon>
        <taxon>Chitinophagaceae</taxon>
        <taxon>Chitinophaga</taxon>
    </lineage>
</organism>
<keyword evidence="1" id="KW-1133">Transmembrane helix</keyword>